<protein>
    <submittedName>
        <fullName evidence="1 2">Integral membrane protein</fullName>
    </submittedName>
</protein>
<reference evidence="2" key="2">
    <citation type="submission" date="2020-05" db="UniProtKB">
        <authorList>
            <consortium name="EnsemblMetazoa"/>
        </authorList>
    </citation>
    <scope>IDENTIFICATION</scope>
</reference>
<proteinExistence type="predicted"/>
<sequence length="115" mass="12208">MSRSRSENKTAKISLRIGLAAGMPASTCSSLAHVCAFRDRAPAQLSGRCLLRARALPHGNYRPLRAKMMGKLADGLVSSANLLVTFPDCFMLAEEAFPAIPARSGASLGQVSPQH</sequence>
<dbReference type="VEuPathDB" id="VectorBase:ASIC009060"/>
<organism evidence="1">
    <name type="scientific">Anopheles sinensis</name>
    <name type="common">Mosquito</name>
    <dbReference type="NCBI Taxonomy" id="74873"/>
    <lineage>
        <taxon>Eukaryota</taxon>
        <taxon>Metazoa</taxon>
        <taxon>Ecdysozoa</taxon>
        <taxon>Arthropoda</taxon>
        <taxon>Hexapoda</taxon>
        <taxon>Insecta</taxon>
        <taxon>Pterygota</taxon>
        <taxon>Neoptera</taxon>
        <taxon>Endopterygota</taxon>
        <taxon>Diptera</taxon>
        <taxon>Nematocera</taxon>
        <taxon>Culicoidea</taxon>
        <taxon>Culicidae</taxon>
        <taxon>Anophelinae</taxon>
        <taxon>Anopheles</taxon>
    </lineage>
</organism>
<dbReference type="AlphaFoldDB" id="A0A084VU25"/>
<accession>A0A084VU25</accession>
<evidence type="ECO:0000313" key="3">
    <source>
        <dbReference type="Proteomes" id="UP000030765"/>
    </source>
</evidence>
<reference evidence="1 3" key="1">
    <citation type="journal article" date="2014" name="BMC Genomics">
        <title>Genome sequence of Anopheles sinensis provides insight into genetics basis of mosquito competence for malaria parasites.</title>
        <authorList>
            <person name="Zhou D."/>
            <person name="Zhang D."/>
            <person name="Ding G."/>
            <person name="Shi L."/>
            <person name="Hou Q."/>
            <person name="Ye Y."/>
            <person name="Xu Y."/>
            <person name="Zhou H."/>
            <person name="Xiong C."/>
            <person name="Li S."/>
            <person name="Yu J."/>
            <person name="Hong S."/>
            <person name="Yu X."/>
            <person name="Zou P."/>
            <person name="Chen C."/>
            <person name="Chang X."/>
            <person name="Wang W."/>
            <person name="Lv Y."/>
            <person name="Sun Y."/>
            <person name="Ma L."/>
            <person name="Shen B."/>
            <person name="Zhu C."/>
        </authorList>
    </citation>
    <scope>NUCLEOTIDE SEQUENCE [LARGE SCALE GENOMIC DNA]</scope>
</reference>
<dbReference type="EMBL" id="ATLV01016628">
    <property type="status" value="NOT_ANNOTATED_CDS"/>
    <property type="molecule type" value="Genomic_DNA"/>
</dbReference>
<gene>
    <name evidence="1" type="ORF">ZHAS_00009060</name>
</gene>
<dbReference type="EMBL" id="KE525098">
    <property type="protein sequence ID" value="KFB41469.1"/>
    <property type="molecule type" value="Genomic_DNA"/>
</dbReference>
<keyword evidence="3" id="KW-1185">Reference proteome</keyword>
<dbReference type="Proteomes" id="UP000030765">
    <property type="component" value="Unassembled WGS sequence"/>
</dbReference>
<dbReference type="EnsemblMetazoa" id="ASIC009060-RA">
    <property type="protein sequence ID" value="ASIC009060-PA"/>
    <property type="gene ID" value="ASIC009060"/>
</dbReference>
<evidence type="ECO:0000313" key="2">
    <source>
        <dbReference type="EnsemblMetazoa" id="ASIC009060-PA"/>
    </source>
</evidence>
<evidence type="ECO:0000313" key="1">
    <source>
        <dbReference type="EMBL" id="KFB41469.1"/>
    </source>
</evidence>
<name>A0A084VU25_ANOSI</name>